<dbReference type="Pfam" id="PF10250">
    <property type="entry name" value="O-FucT"/>
    <property type="match status" value="1"/>
</dbReference>
<evidence type="ECO:0000256" key="13">
    <source>
        <dbReference type="ARBA" id="ARBA00030350"/>
    </source>
</evidence>
<accession>A0AAV0ECT3</accession>
<evidence type="ECO:0000256" key="6">
    <source>
        <dbReference type="ARBA" id="ARBA00022692"/>
    </source>
</evidence>
<evidence type="ECO:0000256" key="11">
    <source>
        <dbReference type="ARBA" id="ARBA00023253"/>
    </source>
</evidence>
<dbReference type="PANTHER" id="PTHR31741:SF3">
    <property type="entry name" value="O-FUCOSYLTRANSFERASE FAMILY PROTEIN"/>
    <property type="match status" value="1"/>
</dbReference>
<keyword evidence="7" id="KW-0735">Signal-anchor</keyword>
<dbReference type="FunFam" id="3.40.50.11350:FF:000011">
    <property type="entry name" value="O-fucosyltransferase 28"/>
    <property type="match status" value="1"/>
</dbReference>
<dbReference type="InterPro" id="IPR019378">
    <property type="entry name" value="GDP-Fuc_O-FucTrfase"/>
</dbReference>
<dbReference type="PANTHER" id="PTHR31741">
    <property type="entry name" value="OS02G0726500 PROTEIN-RELATED"/>
    <property type="match status" value="1"/>
</dbReference>
<keyword evidence="5" id="KW-0808">Transferase</keyword>
<evidence type="ECO:0000256" key="7">
    <source>
        <dbReference type="ARBA" id="ARBA00022968"/>
    </source>
</evidence>
<evidence type="ECO:0000256" key="8">
    <source>
        <dbReference type="ARBA" id="ARBA00022989"/>
    </source>
</evidence>
<organism evidence="14 15">
    <name type="scientific">Cuscuta epithymum</name>
    <dbReference type="NCBI Taxonomy" id="186058"/>
    <lineage>
        <taxon>Eukaryota</taxon>
        <taxon>Viridiplantae</taxon>
        <taxon>Streptophyta</taxon>
        <taxon>Embryophyta</taxon>
        <taxon>Tracheophyta</taxon>
        <taxon>Spermatophyta</taxon>
        <taxon>Magnoliopsida</taxon>
        <taxon>eudicotyledons</taxon>
        <taxon>Gunneridae</taxon>
        <taxon>Pentapetalae</taxon>
        <taxon>asterids</taxon>
        <taxon>lamiids</taxon>
        <taxon>Solanales</taxon>
        <taxon>Convolvulaceae</taxon>
        <taxon>Cuscuteae</taxon>
        <taxon>Cuscuta</taxon>
        <taxon>Cuscuta subgen. Cuscuta</taxon>
    </lineage>
</organism>
<evidence type="ECO:0000256" key="9">
    <source>
        <dbReference type="ARBA" id="ARBA00023136"/>
    </source>
</evidence>
<dbReference type="GO" id="GO:0016020">
    <property type="term" value="C:membrane"/>
    <property type="evidence" value="ECO:0007669"/>
    <property type="project" value="UniProtKB-SubCell"/>
</dbReference>
<keyword evidence="15" id="KW-1185">Reference proteome</keyword>
<gene>
    <name evidence="14" type="ORF">CEPIT_LOCUS22394</name>
</gene>
<dbReference type="Proteomes" id="UP001152523">
    <property type="component" value="Unassembled WGS sequence"/>
</dbReference>
<comment type="pathway">
    <text evidence="2">Glycan metabolism.</text>
</comment>
<evidence type="ECO:0000256" key="2">
    <source>
        <dbReference type="ARBA" id="ARBA00004881"/>
    </source>
</evidence>
<keyword evidence="8" id="KW-1133">Transmembrane helix</keyword>
<comment type="similarity">
    <text evidence="3">Belongs to the glycosyltransferase GT106 family.</text>
</comment>
<dbReference type="GO" id="GO:0006004">
    <property type="term" value="P:fucose metabolic process"/>
    <property type="evidence" value="ECO:0007669"/>
    <property type="project" value="UniProtKB-KW"/>
</dbReference>
<dbReference type="GO" id="GO:0016757">
    <property type="term" value="F:glycosyltransferase activity"/>
    <property type="evidence" value="ECO:0007669"/>
    <property type="project" value="UniProtKB-KW"/>
</dbReference>
<keyword evidence="9" id="KW-0472">Membrane</keyword>
<evidence type="ECO:0000256" key="10">
    <source>
        <dbReference type="ARBA" id="ARBA00023180"/>
    </source>
</evidence>
<evidence type="ECO:0000256" key="5">
    <source>
        <dbReference type="ARBA" id="ARBA00022679"/>
    </source>
</evidence>
<dbReference type="EMBL" id="CAMAPF010000913">
    <property type="protein sequence ID" value="CAH9118791.1"/>
    <property type="molecule type" value="Genomic_DNA"/>
</dbReference>
<evidence type="ECO:0000256" key="12">
    <source>
        <dbReference type="ARBA" id="ARBA00023277"/>
    </source>
</evidence>
<keyword evidence="12" id="KW-0119">Carbohydrate metabolism</keyword>
<keyword evidence="4" id="KW-0328">Glycosyltransferase</keyword>
<evidence type="ECO:0000256" key="1">
    <source>
        <dbReference type="ARBA" id="ARBA00004606"/>
    </source>
</evidence>
<keyword evidence="10" id="KW-0325">Glycoprotein</keyword>
<keyword evidence="6" id="KW-0812">Transmembrane</keyword>
<reference evidence="14" key="1">
    <citation type="submission" date="2022-07" db="EMBL/GenBank/DDBJ databases">
        <authorList>
            <person name="Macas J."/>
            <person name="Novak P."/>
            <person name="Neumann P."/>
        </authorList>
    </citation>
    <scope>NUCLEOTIDE SEQUENCE</scope>
</reference>
<proteinExistence type="inferred from homology"/>
<dbReference type="AlphaFoldDB" id="A0AAV0ECT3"/>
<name>A0AAV0ECT3_9ASTE</name>
<feature type="non-terminal residue" evidence="14">
    <location>
        <position position="274"/>
    </location>
</feature>
<evidence type="ECO:0000313" key="14">
    <source>
        <dbReference type="EMBL" id="CAH9118791.1"/>
    </source>
</evidence>
<comment type="subcellular location">
    <subcellularLocation>
        <location evidence="1">Membrane</location>
        <topology evidence="1">Single-pass type II membrane protein</topology>
    </subcellularLocation>
</comment>
<evidence type="ECO:0000313" key="15">
    <source>
        <dbReference type="Proteomes" id="UP001152523"/>
    </source>
</evidence>
<protein>
    <recommendedName>
        <fullName evidence="13">O-fucosyltransferase family protein</fullName>
    </recommendedName>
</protein>
<dbReference type="GO" id="GO:0005737">
    <property type="term" value="C:cytoplasm"/>
    <property type="evidence" value="ECO:0007669"/>
    <property type="project" value="TreeGrafter"/>
</dbReference>
<comment type="caution">
    <text evidence="14">The sequence shown here is derived from an EMBL/GenBank/DDBJ whole genome shotgun (WGS) entry which is preliminary data.</text>
</comment>
<keyword evidence="11" id="KW-0294">Fucose metabolism</keyword>
<evidence type="ECO:0000256" key="3">
    <source>
        <dbReference type="ARBA" id="ARBA00007737"/>
    </source>
</evidence>
<sequence length="274" mass="31604">MIKYVRYLLILPQIKKYEVVRFNRTDSRLANNGLPLGIQKLRCKVNFSALRFSSHIEESAQKVIKILRQNGPYMALHLRYEMDMLAFSGCTHGCSDEEADELTRMRYSTKRWKEKIINSELKRRKGLCPLTPEETALTLQALGINPSFQIYLASGEIYGGPRRLQNLFAAFPNMVRKETLLEPLGLRLFKGHQSQMAALDYLVSLESDIFVPTYAGNMARVVEGHRRYLGFRKTILLDRKVIVRLTDQYKAGNITWGQYSLVMKKTHINRTGKP</sequence>
<evidence type="ECO:0000256" key="4">
    <source>
        <dbReference type="ARBA" id="ARBA00022676"/>
    </source>
</evidence>